<dbReference type="EMBL" id="CP039375">
    <property type="protein sequence ID" value="QCD66092.1"/>
    <property type="molecule type" value="Genomic_DNA"/>
</dbReference>
<dbReference type="Proteomes" id="UP000297053">
    <property type="component" value="Chromosome"/>
</dbReference>
<feature type="domain" description="ABC3 transporter permease C-terminal" evidence="8">
    <location>
        <begin position="257"/>
        <end position="371"/>
    </location>
</feature>
<evidence type="ECO:0000259" key="9">
    <source>
        <dbReference type="Pfam" id="PF12704"/>
    </source>
</evidence>
<dbReference type="RefSeq" id="WP_015762479.1">
    <property type="nucleotide sequence ID" value="NZ_CP039375.1"/>
</dbReference>
<keyword evidence="2" id="KW-1003">Cell membrane</keyword>
<comment type="subcellular location">
    <subcellularLocation>
        <location evidence="1">Cell membrane</location>
        <topology evidence="1">Multi-pass membrane protein</topology>
    </subcellularLocation>
</comment>
<dbReference type="GO" id="GO:0005886">
    <property type="term" value="C:plasma membrane"/>
    <property type="evidence" value="ECO:0007669"/>
    <property type="project" value="UniProtKB-SubCell"/>
</dbReference>
<evidence type="ECO:0000313" key="11">
    <source>
        <dbReference type="Proteomes" id="UP000297053"/>
    </source>
</evidence>
<dbReference type="PANTHER" id="PTHR30572">
    <property type="entry name" value="MEMBRANE COMPONENT OF TRANSPORTER-RELATED"/>
    <property type="match status" value="1"/>
</dbReference>
<dbReference type="OMA" id="ANTVMMS"/>
<evidence type="ECO:0000256" key="6">
    <source>
        <dbReference type="ARBA" id="ARBA00038076"/>
    </source>
</evidence>
<comment type="similarity">
    <text evidence="6">Belongs to the ABC-4 integral membrane protein family.</text>
</comment>
<dbReference type="KEGG" id="halz:E5139_10730"/>
<dbReference type="InterPro" id="IPR050250">
    <property type="entry name" value="Macrolide_Exporter_MacB"/>
</dbReference>
<evidence type="ECO:0000259" key="8">
    <source>
        <dbReference type="Pfam" id="PF02687"/>
    </source>
</evidence>
<evidence type="ECO:0000313" key="10">
    <source>
        <dbReference type="EMBL" id="QCD66092.1"/>
    </source>
</evidence>
<sequence length="379" mass="40323">MIESPLARFSPFLAFARNNLSRARARTILAMAGITIGVVAIASLGMFGATLEQSFLDTSDDAIRTVAVGPGEDSEFGLLRREQVAEIERYAGNGDVYTLTRGRGEVTGLQETTSASLVSLSDPEVFVTAESGQIPQNWRSGVAIGNELAETLGVQPGDSVQVDGESRRVVAVLAESSRASFVSTGDAVVLPPGELGDGASQVLIRGETPQQAFAISDRIDENLNSDRRTRYSVFDAESALEQFNQQIGLIRTFLLAVGGISLLVASVSILNVMLMSTIERKEEIGVLRAVGYHRLDIVKLMLYEAALLGVVGSIFGVLISVGLGMVMNAQLLSDPLAFSGQALQYTVLGFLFGTGASFLSGLYPAWKAANARPVEALRD</sequence>
<feature type="transmembrane region" description="Helical" evidence="7">
    <location>
        <begin position="27"/>
        <end position="49"/>
    </location>
</feature>
<evidence type="ECO:0000256" key="7">
    <source>
        <dbReference type="SAM" id="Phobius"/>
    </source>
</evidence>
<evidence type="ECO:0000256" key="2">
    <source>
        <dbReference type="ARBA" id="ARBA00022475"/>
    </source>
</evidence>
<keyword evidence="3 7" id="KW-0812">Transmembrane</keyword>
<dbReference type="AlphaFoldDB" id="A0A4D6KFJ0"/>
<feature type="transmembrane region" description="Helical" evidence="7">
    <location>
        <begin position="253"/>
        <end position="274"/>
    </location>
</feature>
<keyword evidence="5 7" id="KW-0472">Membrane</keyword>
<feature type="domain" description="MacB-like periplasmic core" evidence="9">
    <location>
        <begin position="27"/>
        <end position="220"/>
    </location>
</feature>
<protein>
    <submittedName>
        <fullName evidence="10">ABC transporter permease</fullName>
    </submittedName>
</protein>
<evidence type="ECO:0000256" key="3">
    <source>
        <dbReference type="ARBA" id="ARBA00022692"/>
    </source>
</evidence>
<dbReference type="GO" id="GO:0022857">
    <property type="term" value="F:transmembrane transporter activity"/>
    <property type="evidence" value="ECO:0007669"/>
    <property type="project" value="TreeGrafter"/>
</dbReference>
<feature type="transmembrane region" description="Helical" evidence="7">
    <location>
        <begin position="343"/>
        <end position="363"/>
    </location>
</feature>
<accession>A0A4D6KFJ0</accession>
<dbReference type="Pfam" id="PF12704">
    <property type="entry name" value="MacB_PCD"/>
    <property type="match status" value="1"/>
</dbReference>
<name>A0A4D6KFJ0_9EURY</name>
<dbReference type="InterPro" id="IPR025857">
    <property type="entry name" value="MacB_PCD"/>
</dbReference>
<reference evidence="10 11" key="2">
    <citation type="submission" date="2019-04" db="EMBL/GenBank/DDBJ databases">
        <authorList>
            <person name="Yang S."/>
            <person name="Wei W."/>
        </authorList>
    </citation>
    <scope>NUCLEOTIDE SEQUENCE [LARGE SCALE GENOMIC DNA]</scope>
    <source>
        <strain evidence="11">ZP60</strain>
    </source>
</reference>
<gene>
    <name evidence="10" type="ORF">E5139_10730</name>
</gene>
<evidence type="ECO:0000256" key="1">
    <source>
        <dbReference type="ARBA" id="ARBA00004651"/>
    </source>
</evidence>
<dbReference type="PANTHER" id="PTHR30572:SF4">
    <property type="entry name" value="ABC TRANSPORTER PERMEASE YTRF"/>
    <property type="match status" value="1"/>
</dbReference>
<reference evidence="10 11" key="1">
    <citation type="submission" date="2019-04" db="EMBL/GenBank/DDBJ databases">
        <title>Complete genome sequence of Arthrobacter sp. ZXY-2 associated with effective atrazine degradation and salt adaptation.</title>
        <authorList>
            <person name="Zhao X."/>
        </authorList>
    </citation>
    <scope>NUCLEOTIDE SEQUENCE [LARGE SCALE GENOMIC DNA]</scope>
    <source>
        <strain evidence="11">ZP60</strain>
    </source>
</reference>
<proteinExistence type="inferred from homology"/>
<evidence type="ECO:0000256" key="5">
    <source>
        <dbReference type="ARBA" id="ARBA00023136"/>
    </source>
</evidence>
<organism evidence="10 11">
    <name type="scientific">Halomicrobium mukohataei</name>
    <dbReference type="NCBI Taxonomy" id="57705"/>
    <lineage>
        <taxon>Archaea</taxon>
        <taxon>Methanobacteriati</taxon>
        <taxon>Methanobacteriota</taxon>
        <taxon>Stenosarchaea group</taxon>
        <taxon>Halobacteria</taxon>
        <taxon>Halobacteriales</taxon>
        <taxon>Haloarculaceae</taxon>
        <taxon>Halomicrobium</taxon>
    </lineage>
</organism>
<dbReference type="GeneID" id="42179416"/>
<dbReference type="Pfam" id="PF02687">
    <property type="entry name" value="FtsX"/>
    <property type="match status" value="1"/>
</dbReference>
<evidence type="ECO:0000256" key="4">
    <source>
        <dbReference type="ARBA" id="ARBA00022989"/>
    </source>
</evidence>
<keyword evidence="4 7" id="KW-1133">Transmembrane helix</keyword>
<dbReference type="InterPro" id="IPR003838">
    <property type="entry name" value="ABC3_permease_C"/>
</dbReference>
<feature type="transmembrane region" description="Helical" evidence="7">
    <location>
        <begin position="302"/>
        <end position="323"/>
    </location>
</feature>